<dbReference type="OrthoDB" id="787137at2759"/>
<keyword evidence="1" id="KW-0472">Membrane</keyword>
<keyword evidence="1" id="KW-1133">Transmembrane helix</keyword>
<dbReference type="EMBL" id="JH370147">
    <property type="protein sequence ID" value="ELA41256.1"/>
    <property type="molecule type" value="Genomic_DNA"/>
</dbReference>
<dbReference type="Proteomes" id="UP000011082">
    <property type="component" value="Unassembled WGS sequence"/>
</dbReference>
<dbReference type="InterPro" id="IPR015943">
    <property type="entry name" value="WD40/YVTN_repeat-like_dom_sf"/>
</dbReference>
<dbReference type="Gene3D" id="2.130.10.10">
    <property type="entry name" value="YVTN repeat-like/Quinoprotein amine dehydrogenase"/>
    <property type="match status" value="1"/>
</dbReference>
<proteinExistence type="predicted"/>
<dbReference type="AlphaFoldDB" id="L2GK83"/>
<dbReference type="InParanoid" id="L2GK83"/>
<dbReference type="STRING" id="993615.L2GK83"/>
<reference evidence="3" key="1">
    <citation type="submission" date="2011-05" db="EMBL/GenBank/DDBJ databases">
        <title>The genome sequence of Vittaforma corneae strain ATCC 50505.</title>
        <authorList>
            <consortium name="The Broad Institute Genome Sequencing Platform"/>
            <person name="Cuomo C."/>
            <person name="Didier E."/>
            <person name="Bowers L."/>
            <person name="Young S.K."/>
            <person name="Zeng Q."/>
            <person name="Gargeya S."/>
            <person name="Fitzgerald M."/>
            <person name="Haas B."/>
            <person name="Abouelleil A."/>
            <person name="Alvarado L."/>
            <person name="Arachchi H.M."/>
            <person name="Berlin A."/>
            <person name="Chapman S.B."/>
            <person name="Gearin G."/>
            <person name="Goldberg J."/>
            <person name="Griggs A."/>
            <person name="Gujja S."/>
            <person name="Hansen M."/>
            <person name="Heiman D."/>
            <person name="Howarth C."/>
            <person name="Larimer J."/>
            <person name="Lui A."/>
            <person name="MacDonald P.J.P."/>
            <person name="McCowen C."/>
            <person name="Montmayeur A."/>
            <person name="Murphy C."/>
            <person name="Neiman D."/>
            <person name="Pearson M."/>
            <person name="Priest M."/>
            <person name="Roberts A."/>
            <person name="Saif S."/>
            <person name="Shea T."/>
            <person name="Sisk P."/>
            <person name="Stolte C."/>
            <person name="Sykes S."/>
            <person name="Wortman J."/>
            <person name="Nusbaum C."/>
            <person name="Birren B."/>
        </authorList>
    </citation>
    <scope>NUCLEOTIDE SEQUENCE [LARGE SCALE GENOMIC DNA]</scope>
    <source>
        <strain evidence="3">ATCC 50505</strain>
    </source>
</reference>
<keyword evidence="1" id="KW-0812">Transmembrane</keyword>
<evidence type="ECO:0000313" key="3">
    <source>
        <dbReference type="Proteomes" id="UP000011082"/>
    </source>
</evidence>
<accession>L2GK83</accession>
<dbReference type="GeneID" id="19882455"/>
<evidence type="ECO:0000313" key="2">
    <source>
        <dbReference type="EMBL" id="ELA41256.1"/>
    </source>
</evidence>
<protein>
    <submittedName>
        <fullName evidence="2">Uncharacterized protein</fullName>
    </submittedName>
</protein>
<sequence>MKLSITAKAKLCKPPTAICCCFDKTYIATKGRRVFFTDDMRTFKSILFSSQVNSLACSENLLFCCQKNGSVFGINSKHKTAFKTSIGESECIYSVFDPAADNLLVGSKSKKVSIFGLNTILKSSYFINESPLAYFDVSDSHTLAGISQNDQNIQFVNLKTKEKLSLRIIDGFPEILKYLKSDVLIVGSSTGVLNCFSTINMKRISFLKLGSAITAIHILGSTHLLVGTVCFIYLVDLSNFNRMVIAQELPVDGIPIGFFGTEVIYCAISRESRLGRWLKCKKGHNQLVVLSIMH</sequence>
<dbReference type="HOGENOM" id="CLU_947327_0_0_1"/>
<dbReference type="SUPFAM" id="SSF50978">
    <property type="entry name" value="WD40 repeat-like"/>
    <property type="match status" value="1"/>
</dbReference>
<evidence type="ECO:0000256" key="1">
    <source>
        <dbReference type="SAM" id="Phobius"/>
    </source>
</evidence>
<feature type="transmembrane region" description="Helical" evidence="1">
    <location>
        <begin position="209"/>
        <end position="235"/>
    </location>
</feature>
<gene>
    <name evidence="2" type="ORF">VICG_01745</name>
</gene>
<dbReference type="InterPro" id="IPR036322">
    <property type="entry name" value="WD40_repeat_dom_sf"/>
</dbReference>
<name>L2GK83_VITCO</name>
<organism evidence="2 3">
    <name type="scientific">Vittaforma corneae (strain ATCC 50505)</name>
    <name type="common">Microsporidian parasite</name>
    <name type="synonym">Nosema corneum</name>
    <dbReference type="NCBI Taxonomy" id="993615"/>
    <lineage>
        <taxon>Eukaryota</taxon>
        <taxon>Fungi</taxon>
        <taxon>Fungi incertae sedis</taxon>
        <taxon>Microsporidia</taxon>
        <taxon>Nosematidae</taxon>
        <taxon>Vittaforma</taxon>
    </lineage>
</organism>
<keyword evidence="3" id="KW-1185">Reference proteome</keyword>
<dbReference type="VEuPathDB" id="MicrosporidiaDB:VICG_01745"/>
<dbReference type="RefSeq" id="XP_007605190.1">
    <property type="nucleotide sequence ID" value="XM_007605128.1"/>
</dbReference>
<dbReference type="OMA" id="INIIESC"/>